<protein>
    <submittedName>
        <fullName evidence="1">Uncharacterized protein</fullName>
    </submittedName>
</protein>
<dbReference type="Proteomes" id="UP000001940">
    <property type="component" value="Chromosome I"/>
</dbReference>
<dbReference type="WormBase" id="F45H11.11">
    <property type="protein sequence ID" value="CE52635"/>
    <property type="gene ID" value="WBGene00303028"/>
</dbReference>
<dbReference type="OrthoDB" id="5782109at2759"/>
<sequence length="57" mass="6667">MVSKSQIQTGILGVSLMMAITCNHIYEYWQRNKPSPEIPVQSWDKYVKMQKESGKDY</sequence>
<evidence type="ECO:0000313" key="3">
    <source>
        <dbReference type="WormBase" id="F45H11.11"/>
    </source>
</evidence>
<dbReference type="Bgee" id="WBGene00303028">
    <property type="expression patterns" value="Expressed in pharyngeal muscle cell (C elegans) and 3 other cell types or tissues"/>
</dbReference>
<proteinExistence type="predicted"/>
<accession>A0A2K5ATP2</accession>
<keyword evidence="2" id="KW-1185">Reference proteome</keyword>
<dbReference type="SMR" id="A0A2K5ATP2"/>
<evidence type="ECO:0000313" key="2">
    <source>
        <dbReference type="Proteomes" id="UP000001940"/>
    </source>
</evidence>
<dbReference type="EMBL" id="BX284601">
    <property type="protein sequence ID" value="SPC47128.1"/>
    <property type="molecule type" value="Genomic_DNA"/>
</dbReference>
<dbReference type="InParanoid" id="A0A2K5ATP2"/>
<organism evidence="1 2">
    <name type="scientific">Caenorhabditis elegans</name>
    <dbReference type="NCBI Taxonomy" id="6239"/>
    <lineage>
        <taxon>Eukaryota</taxon>
        <taxon>Metazoa</taxon>
        <taxon>Ecdysozoa</taxon>
        <taxon>Nematoda</taxon>
        <taxon>Chromadorea</taxon>
        <taxon>Rhabditida</taxon>
        <taxon>Rhabditina</taxon>
        <taxon>Rhabditomorpha</taxon>
        <taxon>Rhabditoidea</taxon>
        <taxon>Rhabditidae</taxon>
        <taxon>Peloderinae</taxon>
        <taxon>Caenorhabditis</taxon>
    </lineage>
</organism>
<reference evidence="1 2" key="1">
    <citation type="journal article" date="1998" name="Science">
        <title>Genome sequence of the nematode C. elegans: a platform for investigating biology.</title>
        <authorList>
            <consortium name="The C. elegans sequencing consortium"/>
            <person name="Sulson J.E."/>
            <person name="Waterston R."/>
        </authorList>
    </citation>
    <scope>NUCLEOTIDE SEQUENCE [LARGE SCALE GENOMIC DNA]</scope>
    <source>
        <strain evidence="1 2">Bristol N2</strain>
    </source>
</reference>
<dbReference type="AlphaFoldDB" id="A0A2K5ATP2"/>
<dbReference type="AGR" id="WB:WBGene00303028"/>
<name>A0A2K5ATP2_CAEEL</name>
<evidence type="ECO:0000313" key="1">
    <source>
        <dbReference type="EMBL" id="SPC47128.1"/>
    </source>
</evidence>
<gene>
    <name evidence="1" type="ORF">CELE_F45H11.11</name>
    <name evidence="1 3" type="ORF">F45H11.11</name>
</gene>